<dbReference type="PANTHER" id="PTHR32329">
    <property type="entry name" value="BIFUNCTIONAL PROTEIN [INCLUDES 2-HYDROXYACYL-COA DEHYDRATASE (N-TER) AND ITS ACTIVATOR DOMAIN (C_TERM)-RELATED"/>
    <property type="match status" value="1"/>
</dbReference>
<proteinExistence type="predicted"/>
<sequence>MGDIVNYSVFSRFHSEVGKFNLKGKRLLIPDMAPFGARLLASCFRAFDVDAVVMETYRGLDLGKAYTSGKECFPCQITLGDILLHLKREKERLGSAFDPNRYVYFLPESDGPCRFGMYNKLQRLVLDSFPEFKNVRIAYLSTGDAYSTEGILPEEDASIFRKLAFVSTVAADVMDRITWRARPYESRKGSVDQLVREVLAHMEKVIEARGRELPFGEIFDLLGEAAREASNLVDRSIPRKPLIGIVGEIYLRTHPASNQGLIRKIEEYGGEVVDASLVEWISFVSYERLRKLGREIKHSWNIKALKKLKELARSWASLALEVAWQNLRQYQGYRRALTHLDIEPDHTVWRIERYLKRYDLFSFEIGTEAALSIGGAIAYVAEGFNGIVNVFPFTCMPSTICSAILKPILQRLRIPFIDLAYDGSVQPGRDMAIRTFIYQAQQHQKQQQKRHPG</sequence>
<accession>A0A1I4S468</accession>
<dbReference type="PANTHER" id="PTHR32329:SF2">
    <property type="entry name" value="BIFUNCTIONAL PROTEIN [INCLUDES 2-HYDROXYACYL-COA DEHYDRATASE (N-TER) AND ITS ACTIVATOR DOMAIN (C_TERM)"/>
    <property type="match status" value="1"/>
</dbReference>
<dbReference type="AlphaFoldDB" id="A0A1I4S468"/>
<gene>
    <name evidence="1" type="ORF">SAMN05660836_00745</name>
</gene>
<name>A0A1I4S468_9BACT</name>
<keyword evidence="1" id="KW-0808">Transferase</keyword>
<organism evidence="1 2">
    <name type="scientific">Thermodesulforhabdus norvegica</name>
    <dbReference type="NCBI Taxonomy" id="39841"/>
    <lineage>
        <taxon>Bacteria</taxon>
        <taxon>Pseudomonadati</taxon>
        <taxon>Thermodesulfobacteriota</taxon>
        <taxon>Syntrophobacteria</taxon>
        <taxon>Syntrophobacterales</taxon>
        <taxon>Thermodesulforhabdaceae</taxon>
        <taxon>Thermodesulforhabdus</taxon>
    </lineage>
</organism>
<dbReference type="Proteomes" id="UP000199611">
    <property type="component" value="Unassembled WGS sequence"/>
</dbReference>
<keyword evidence="2" id="KW-1185">Reference proteome</keyword>
<dbReference type="STRING" id="39841.SAMN05660836_00745"/>
<evidence type="ECO:0000313" key="2">
    <source>
        <dbReference type="Proteomes" id="UP000199611"/>
    </source>
</evidence>
<dbReference type="GO" id="GO:0016301">
    <property type="term" value="F:kinase activity"/>
    <property type="evidence" value="ECO:0007669"/>
    <property type="project" value="UniProtKB-KW"/>
</dbReference>
<evidence type="ECO:0000313" key="1">
    <source>
        <dbReference type="EMBL" id="SFM59277.1"/>
    </source>
</evidence>
<dbReference type="EMBL" id="FOUU01000002">
    <property type="protein sequence ID" value="SFM59277.1"/>
    <property type="molecule type" value="Genomic_DNA"/>
</dbReference>
<reference evidence="1 2" key="1">
    <citation type="submission" date="2016-10" db="EMBL/GenBank/DDBJ databases">
        <authorList>
            <person name="de Groot N.N."/>
        </authorList>
    </citation>
    <scope>NUCLEOTIDE SEQUENCE [LARGE SCALE GENOMIC DNA]</scope>
    <source>
        <strain evidence="1 2">DSM 9990</strain>
    </source>
</reference>
<keyword evidence="1" id="KW-0418">Kinase</keyword>
<protein>
    <submittedName>
        <fullName evidence="1">Predicted nucleotide-binding protein, sugar kinase/HSP70/actin superfamily</fullName>
    </submittedName>
</protein>
<dbReference type="OrthoDB" id="9780120at2"/>
<dbReference type="InterPro" id="IPR051805">
    <property type="entry name" value="Dehydratase_Activator_Redct"/>
</dbReference>